<dbReference type="RefSeq" id="WP_091486662.1">
    <property type="nucleotide sequence ID" value="NZ_LT629692.1"/>
</dbReference>
<evidence type="ECO:0000313" key="4">
    <source>
        <dbReference type="Proteomes" id="UP000199009"/>
    </source>
</evidence>
<feature type="domain" description="Amine oxidase" evidence="2">
    <location>
        <begin position="26"/>
        <end position="322"/>
    </location>
</feature>
<dbReference type="SUPFAM" id="SSF51905">
    <property type="entry name" value="FAD/NAD(P)-binding domain"/>
    <property type="match status" value="1"/>
</dbReference>
<dbReference type="PANTHER" id="PTHR42923">
    <property type="entry name" value="PROTOPORPHYRINOGEN OXIDASE"/>
    <property type="match status" value="1"/>
</dbReference>
<dbReference type="Gene3D" id="3.90.660.20">
    <property type="entry name" value="Protoporphyrinogen oxidase, mitochondrial, domain 2"/>
    <property type="match status" value="1"/>
</dbReference>
<name>A0A1G7VPQ6_9MICO</name>
<keyword evidence="4" id="KW-1185">Reference proteome</keyword>
<sequence>MTEPDTFDQLVAHAHETHVVVVGAGIAGLVAAYECAKVGMPVTVVEASDRLGGVIETIDLAGLRVDVGAQGYATHGGSVRSLVDDLGLGDRTRQTARRALWLSGLTGGPTPLPPGGVLGIPDNPWDERVRRIIGWRGAWRAYLDRLRPPLTIGQERSLGRLVRTRMGARVLDRLVAPAGIGAFAIHPDDVDVEIAAPGLSAALTRTGSLSGAVAQVRGEQTPDAGPGFEGVQGGMSVLIDALRDRLLELGAAIRTGEAVAALQRRGDGRWEVLTMRADASPAAPDDSPIEPAHTVILAGPESEARRLLSGVVPSLELAASAHADLDVVTLVIDSPELAAAPPRTEVYAIPGSSPATAVADLTAQWPDLARDAAGLRVLRVTFPGAAAAAAAETRPGPRDPGAQPPVSPPNPGLAGSGPDVGADDDTAASAATAVAVAAASALLGVPLEIGQVRATHRQRYAQPRPVSALGQAAAAAQARAAIGSVPGLAAVGAWLSGTGLAQVVPDAMEEAERVRRKALWNPAT</sequence>
<dbReference type="EMBL" id="LT629692">
    <property type="protein sequence ID" value="SDG61724.1"/>
    <property type="molecule type" value="Genomic_DNA"/>
</dbReference>
<accession>A0A1G7VPQ6</accession>
<dbReference type="InterPro" id="IPR036188">
    <property type="entry name" value="FAD/NAD-bd_sf"/>
</dbReference>
<reference evidence="3 4" key="1">
    <citation type="submission" date="2016-10" db="EMBL/GenBank/DDBJ databases">
        <authorList>
            <person name="de Groot N.N."/>
        </authorList>
    </citation>
    <scope>NUCLEOTIDE SEQUENCE [LARGE SCALE GENOMIC DNA]</scope>
    <source>
        <strain evidence="3 4">DSM 23142</strain>
    </source>
</reference>
<dbReference type="GO" id="GO:0016491">
    <property type="term" value="F:oxidoreductase activity"/>
    <property type="evidence" value="ECO:0007669"/>
    <property type="project" value="InterPro"/>
</dbReference>
<gene>
    <name evidence="3" type="ORF">SAMN04489810_0784</name>
</gene>
<feature type="compositionally biased region" description="Pro residues" evidence="1">
    <location>
        <begin position="402"/>
        <end position="411"/>
    </location>
</feature>
<dbReference type="PRINTS" id="PR00411">
    <property type="entry name" value="PNDRDTASEI"/>
</dbReference>
<evidence type="ECO:0000313" key="3">
    <source>
        <dbReference type="EMBL" id="SDG61724.1"/>
    </source>
</evidence>
<dbReference type="Gene3D" id="3.50.50.60">
    <property type="entry name" value="FAD/NAD(P)-binding domain"/>
    <property type="match status" value="2"/>
</dbReference>
<dbReference type="InterPro" id="IPR050464">
    <property type="entry name" value="Zeta_carotene_desat/Oxidored"/>
</dbReference>
<organism evidence="3 4">
    <name type="scientific">Microbacterium pygmaeum</name>
    <dbReference type="NCBI Taxonomy" id="370764"/>
    <lineage>
        <taxon>Bacteria</taxon>
        <taxon>Bacillati</taxon>
        <taxon>Actinomycetota</taxon>
        <taxon>Actinomycetes</taxon>
        <taxon>Micrococcales</taxon>
        <taxon>Microbacteriaceae</taxon>
        <taxon>Microbacterium</taxon>
    </lineage>
</organism>
<feature type="region of interest" description="Disordered" evidence="1">
    <location>
        <begin position="389"/>
        <end position="426"/>
    </location>
</feature>
<dbReference type="Gene3D" id="1.10.3110.10">
    <property type="entry name" value="protoporphyrinogen ix oxidase, domain 3"/>
    <property type="match status" value="1"/>
</dbReference>
<evidence type="ECO:0000256" key="1">
    <source>
        <dbReference type="SAM" id="MobiDB-lite"/>
    </source>
</evidence>
<dbReference type="Pfam" id="PF01593">
    <property type="entry name" value="Amino_oxidase"/>
    <property type="match status" value="1"/>
</dbReference>
<dbReference type="Proteomes" id="UP000199009">
    <property type="component" value="Chromosome I"/>
</dbReference>
<dbReference type="PANTHER" id="PTHR42923:SF3">
    <property type="entry name" value="PROTOPORPHYRINOGEN OXIDASE"/>
    <property type="match status" value="1"/>
</dbReference>
<proteinExistence type="predicted"/>
<evidence type="ECO:0000259" key="2">
    <source>
        <dbReference type="Pfam" id="PF01593"/>
    </source>
</evidence>
<dbReference type="OrthoDB" id="3450553at2"/>
<protein>
    <submittedName>
        <fullName evidence="3">Protoporphyrinogen oxidase</fullName>
    </submittedName>
</protein>
<dbReference type="STRING" id="370764.SAMN04489810_0784"/>
<dbReference type="AlphaFoldDB" id="A0A1G7VPQ6"/>
<dbReference type="InterPro" id="IPR002937">
    <property type="entry name" value="Amino_oxidase"/>
</dbReference>